<feature type="transmembrane region" description="Helical" evidence="1">
    <location>
        <begin position="147"/>
        <end position="170"/>
    </location>
</feature>
<evidence type="ECO:0000313" key="2">
    <source>
        <dbReference type="EMBL" id="ETW33341.1"/>
    </source>
</evidence>
<keyword evidence="1" id="KW-0472">Membrane</keyword>
<sequence length="190" mass="20336">MGAVAPAWGLLSGLGYAGWSQYIAIAIAKASSDAGIKAAIKGVKGIFDLGNVPGVNFEEVVNSINCVNKDLLAKSLYELSNTICATGGTGSDKTFCTLKFTYNEEARFIKNVTKLTTKVAEDAGAAATEAKDVALANATNATHSFNIAIIASVVAIVVIVLIMVIIYLILRYRRKKKMKKKLQYIKLLEE</sequence>
<dbReference type="EMBL" id="KI926693">
    <property type="protein sequence ID" value="ETW33341.1"/>
    <property type="molecule type" value="Genomic_DNA"/>
</dbReference>
<dbReference type="AlphaFoldDB" id="A0A024VZM1"/>
<gene>
    <name evidence="2" type="ORF">PFTANZ_05939</name>
</gene>
<organism evidence="2 3">
    <name type="scientific">Plasmodium falciparum Tanzania</name>
    <name type="common">2000708</name>
    <dbReference type="NCBI Taxonomy" id="1036725"/>
    <lineage>
        <taxon>Eukaryota</taxon>
        <taxon>Sar</taxon>
        <taxon>Alveolata</taxon>
        <taxon>Apicomplexa</taxon>
        <taxon>Aconoidasida</taxon>
        <taxon>Haemosporida</taxon>
        <taxon>Plasmodiidae</taxon>
        <taxon>Plasmodium</taxon>
        <taxon>Plasmodium (Laverania)</taxon>
    </lineage>
</organism>
<dbReference type="Proteomes" id="UP000030708">
    <property type="component" value="Unassembled WGS sequence"/>
</dbReference>
<accession>A0A024VZM1</accession>
<dbReference type="InterPro" id="IPR006373">
    <property type="entry name" value="VSA_Rifin"/>
</dbReference>
<reference evidence="2 3" key="1">
    <citation type="submission" date="2013-02" db="EMBL/GenBank/DDBJ databases">
        <title>The Genome Annotation of Plasmodium falciparum Tanzania (2000708).</title>
        <authorList>
            <consortium name="The Broad Institute Genome Sequencing Platform"/>
            <consortium name="The Broad Institute Genome Sequencing Center for Infectious Disease"/>
            <person name="Neafsey D."/>
            <person name="Hoffman S."/>
            <person name="Volkman S."/>
            <person name="Rosenthal P."/>
            <person name="Walker B."/>
            <person name="Young S.K."/>
            <person name="Zeng Q."/>
            <person name="Gargeya S."/>
            <person name="Fitzgerald M."/>
            <person name="Haas B."/>
            <person name="Abouelleil A."/>
            <person name="Allen A.W."/>
            <person name="Alvarado L."/>
            <person name="Arachchi H.M."/>
            <person name="Berlin A.M."/>
            <person name="Chapman S.B."/>
            <person name="Gainer-Dewar J."/>
            <person name="Goldberg J."/>
            <person name="Griggs A."/>
            <person name="Gujja S."/>
            <person name="Hansen M."/>
            <person name="Howarth C."/>
            <person name="Imamovic A."/>
            <person name="Ireland A."/>
            <person name="Larimer J."/>
            <person name="McCowan C."/>
            <person name="Murphy C."/>
            <person name="Pearson M."/>
            <person name="Poon T.W."/>
            <person name="Priest M."/>
            <person name="Roberts A."/>
            <person name="Saif S."/>
            <person name="Shea T."/>
            <person name="Sisk P."/>
            <person name="Sykes S."/>
            <person name="Wortman J."/>
            <person name="Nusbaum C."/>
            <person name="Birren B."/>
        </authorList>
    </citation>
    <scope>NUCLEOTIDE SEQUENCE [LARGE SCALE GENOMIC DNA]</scope>
    <source>
        <strain evidence="3">Tanzania (2000708)</strain>
    </source>
</reference>
<evidence type="ECO:0008006" key="4">
    <source>
        <dbReference type="Google" id="ProtNLM"/>
    </source>
</evidence>
<proteinExistence type="predicted"/>
<reference evidence="2 3" key="2">
    <citation type="submission" date="2013-02" db="EMBL/GenBank/DDBJ databases">
        <title>The Genome Sequence of Plasmodium falciparum Tanzania (2000708).</title>
        <authorList>
            <consortium name="The Broad Institute Genome Sequencing Platform"/>
            <consortium name="The Broad Institute Genome Sequencing Center for Infectious Disease"/>
            <person name="Neafsey D."/>
            <person name="Cheeseman I."/>
            <person name="Volkman S."/>
            <person name="Adams J."/>
            <person name="Walker B."/>
            <person name="Young S.K."/>
            <person name="Zeng Q."/>
            <person name="Gargeya S."/>
            <person name="Fitzgerald M."/>
            <person name="Haas B."/>
            <person name="Abouelleil A."/>
            <person name="Alvarado L."/>
            <person name="Arachchi H.M."/>
            <person name="Berlin A.M."/>
            <person name="Chapman S.B."/>
            <person name="Dewar J."/>
            <person name="Goldberg J."/>
            <person name="Griggs A."/>
            <person name="Gujja S."/>
            <person name="Hansen M."/>
            <person name="Howarth C."/>
            <person name="Imamovic A."/>
            <person name="Larimer J."/>
            <person name="McCowan C."/>
            <person name="Murphy C."/>
            <person name="Neiman D."/>
            <person name="Pearson M."/>
            <person name="Priest M."/>
            <person name="Roberts A."/>
            <person name="Saif S."/>
            <person name="Shea T."/>
            <person name="Sisk P."/>
            <person name="Sykes S."/>
            <person name="Wortman J."/>
            <person name="Nusbaum C."/>
            <person name="Birren B."/>
        </authorList>
    </citation>
    <scope>NUCLEOTIDE SEQUENCE [LARGE SCALE GENOMIC DNA]</scope>
    <source>
        <strain evidence="3">Tanzania (2000708)</strain>
    </source>
</reference>
<dbReference type="Pfam" id="PF02009">
    <property type="entry name" value="RIFIN"/>
    <property type="match status" value="1"/>
</dbReference>
<keyword evidence="1" id="KW-1133">Transmembrane helix</keyword>
<evidence type="ECO:0000256" key="1">
    <source>
        <dbReference type="SAM" id="Phobius"/>
    </source>
</evidence>
<protein>
    <recommendedName>
        <fullName evidence="4">Surface antigen</fullName>
    </recommendedName>
</protein>
<keyword evidence="1" id="KW-0812">Transmembrane</keyword>
<evidence type="ECO:0000313" key="3">
    <source>
        <dbReference type="Proteomes" id="UP000030708"/>
    </source>
</evidence>
<name>A0A024VZM1_PLAFA</name>